<dbReference type="PANTHER" id="PTHR30221:SF1">
    <property type="entry name" value="SMALL-CONDUCTANCE MECHANOSENSITIVE CHANNEL"/>
    <property type="match status" value="1"/>
</dbReference>
<dbReference type="GO" id="GO:0005886">
    <property type="term" value="C:plasma membrane"/>
    <property type="evidence" value="ECO:0007669"/>
    <property type="project" value="UniProtKB-SubCell"/>
</dbReference>
<keyword evidence="5 7" id="KW-1133">Transmembrane helix</keyword>
<sequence>MNINLENPLKLVTEKLEGWLQTLITMLPNLVVAVIVVVLFFLIARLVRNLAHRLLSKVSQNEAVNNLLVTLLNVAVISAGFFIALSILDLAEVVAALLAGVGIVGLALGFAFQDIAANFVSGILIAVRQPFKVGDIIENGDYFGTVRDINLRVTTIATFQGLEALIPNKNLFENPVVNYTRTKDRRVDLSVGVSYGDDLEKVKKLTIDTVSQLDSIDKSREVTLFYNGFGDSSINFSVRFWAKSPRQPDFLQAQSDAIIAIQKVYNENDIVIPFPIRTLDFGIKGGEKLSEMTIHHENGKSAS</sequence>
<feature type="transmembrane region" description="Helical" evidence="7">
    <location>
        <begin position="93"/>
        <end position="112"/>
    </location>
</feature>
<keyword evidence="6 7" id="KW-0472">Membrane</keyword>
<dbReference type="InterPro" id="IPR006685">
    <property type="entry name" value="MscS_channel_2nd"/>
</dbReference>
<evidence type="ECO:0000256" key="6">
    <source>
        <dbReference type="ARBA" id="ARBA00023136"/>
    </source>
</evidence>
<evidence type="ECO:0000259" key="8">
    <source>
        <dbReference type="Pfam" id="PF00924"/>
    </source>
</evidence>
<dbReference type="GO" id="GO:0008381">
    <property type="term" value="F:mechanosensitive monoatomic ion channel activity"/>
    <property type="evidence" value="ECO:0007669"/>
    <property type="project" value="InterPro"/>
</dbReference>
<organism evidence="11">
    <name type="scientific">Roseihalotalea indica</name>
    <dbReference type="NCBI Taxonomy" id="2867963"/>
    <lineage>
        <taxon>Bacteria</taxon>
        <taxon>Pseudomonadati</taxon>
        <taxon>Bacteroidota</taxon>
        <taxon>Cytophagia</taxon>
        <taxon>Cytophagales</taxon>
        <taxon>Catalimonadaceae</taxon>
        <taxon>Roseihalotalea</taxon>
    </lineage>
</organism>
<dbReference type="InterPro" id="IPR023408">
    <property type="entry name" value="MscS_beta-dom_sf"/>
</dbReference>
<accession>A0AA49GPU2</accession>
<dbReference type="InterPro" id="IPR008910">
    <property type="entry name" value="MSC_TM_helix"/>
</dbReference>
<feature type="domain" description="Mechanosensitive ion channel transmembrane helices 2/3" evidence="10">
    <location>
        <begin position="70"/>
        <end position="113"/>
    </location>
</feature>
<comment type="similarity">
    <text evidence="2">Belongs to the MscS (TC 1.A.23) family.</text>
</comment>
<dbReference type="PANTHER" id="PTHR30221">
    <property type="entry name" value="SMALL-CONDUCTANCE MECHANOSENSITIVE CHANNEL"/>
    <property type="match status" value="1"/>
</dbReference>
<dbReference type="SUPFAM" id="SSF82861">
    <property type="entry name" value="Mechanosensitive channel protein MscS (YggB), transmembrane region"/>
    <property type="match status" value="1"/>
</dbReference>
<dbReference type="Gene3D" id="2.30.30.60">
    <property type="match status" value="1"/>
</dbReference>
<evidence type="ECO:0000256" key="3">
    <source>
        <dbReference type="ARBA" id="ARBA00022475"/>
    </source>
</evidence>
<dbReference type="InterPro" id="IPR010920">
    <property type="entry name" value="LSM_dom_sf"/>
</dbReference>
<evidence type="ECO:0000259" key="9">
    <source>
        <dbReference type="Pfam" id="PF21082"/>
    </source>
</evidence>
<dbReference type="Gene3D" id="1.10.287.1260">
    <property type="match status" value="1"/>
</dbReference>
<dbReference type="Pfam" id="PF00924">
    <property type="entry name" value="MS_channel_2nd"/>
    <property type="match status" value="1"/>
</dbReference>
<dbReference type="InterPro" id="IPR045275">
    <property type="entry name" value="MscS_archaea/bacteria_type"/>
</dbReference>
<protein>
    <submittedName>
        <fullName evidence="11">Mechanosensitive ion channel family protein</fullName>
    </submittedName>
</protein>
<gene>
    <name evidence="11" type="ORF">K4G66_03365</name>
</gene>
<evidence type="ECO:0000256" key="5">
    <source>
        <dbReference type="ARBA" id="ARBA00022989"/>
    </source>
</evidence>
<evidence type="ECO:0000256" key="2">
    <source>
        <dbReference type="ARBA" id="ARBA00008017"/>
    </source>
</evidence>
<dbReference type="InterPro" id="IPR011066">
    <property type="entry name" value="MscS_channel_C_sf"/>
</dbReference>
<evidence type="ECO:0000256" key="7">
    <source>
        <dbReference type="SAM" id="Phobius"/>
    </source>
</evidence>
<dbReference type="InterPro" id="IPR049142">
    <property type="entry name" value="MS_channel_1st"/>
</dbReference>
<dbReference type="Pfam" id="PF05552">
    <property type="entry name" value="MS_channel_1st_1"/>
    <property type="match status" value="1"/>
</dbReference>
<dbReference type="EMBL" id="CP120682">
    <property type="protein sequence ID" value="WKN37746.1"/>
    <property type="molecule type" value="Genomic_DNA"/>
</dbReference>
<proteinExistence type="inferred from homology"/>
<dbReference type="Gene3D" id="3.30.70.100">
    <property type="match status" value="1"/>
</dbReference>
<dbReference type="SUPFAM" id="SSF82689">
    <property type="entry name" value="Mechanosensitive channel protein MscS (YggB), C-terminal domain"/>
    <property type="match status" value="1"/>
</dbReference>
<evidence type="ECO:0000259" key="10">
    <source>
        <dbReference type="Pfam" id="PF21088"/>
    </source>
</evidence>
<dbReference type="AlphaFoldDB" id="A0AA49GPU2"/>
<feature type="transmembrane region" description="Helical" evidence="7">
    <location>
        <begin position="64"/>
        <end position="87"/>
    </location>
</feature>
<evidence type="ECO:0000313" key="11">
    <source>
        <dbReference type="EMBL" id="WKN37746.1"/>
    </source>
</evidence>
<keyword evidence="3" id="KW-1003">Cell membrane</keyword>
<dbReference type="SUPFAM" id="SSF50182">
    <property type="entry name" value="Sm-like ribonucleoproteins"/>
    <property type="match status" value="1"/>
</dbReference>
<comment type="subcellular location">
    <subcellularLocation>
        <location evidence="1">Cell membrane</location>
        <topology evidence="1">Multi-pass membrane protein</topology>
    </subcellularLocation>
</comment>
<dbReference type="InterPro" id="IPR049278">
    <property type="entry name" value="MS_channel_C"/>
</dbReference>
<reference evidence="11" key="1">
    <citation type="journal article" date="2023" name="Comput. Struct. Biotechnol. J.">
        <title>Discovery of a novel marine Bacteroidetes with a rich repertoire of carbohydrate-active enzymes.</title>
        <authorList>
            <person name="Chen B."/>
            <person name="Liu G."/>
            <person name="Chen Q."/>
            <person name="Wang H."/>
            <person name="Liu L."/>
            <person name="Tang K."/>
        </authorList>
    </citation>
    <scope>NUCLEOTIDE SEQUENCE</scope>
    <source>
        <strain evidence="11">TK19036</strain>
    </source>
</reference>
<dbReference type="Pfam" id="PF21082">
    <property type="entry name" value="MS_channel_3rd"/>
    <property type="match status" value="1"/>
</dbReference>
<dbReference type="Pfam" id="PF21088">
    <property type="entry name" value="MS_channel_1st"/>
    <property type="match status" value="1"/>
</dbReference>
<feature type="domain" description="Mechanosensitive ion channel MscS" evidence="8">
    <location>
        <begin position="114"/>
        <end position="181"/>
    </location>
</feature>
<keyword evidence="4 7" id="KW-0812">Transmembrane</keyword>
<feature type="transmembrane region" description="Helical" evidence="7">
    <location>
        <begin position="20"/>
        <end position="43"/>
    </location>
</feature>
<name>A0AA49GPU2_9BACT</name>
<evidence type="ECO:0000256" key="1">
    <source>
        <dbReference type="ARBA" id="ARBA00004651"/>
    </source>
</evidence>
<reference evidence="11" key="2">
    <citation type="journal article" date="2024" name="Antonie Van Leeuwenhoek">
        <title>Roseihalotalea indica gen. nov., sp. nov., a halophilic Bacteroidetes from mesopelagic Southwest Indian Ocean with higher carbohydrate metabolic potential.</title>
        <authorList>
            <person name="Chen B."/>
            <person name="Zhang M."/>
            <person name="Lin D."/>
            <person name="Ye J."/>
            <person name="Tang K."/>
        </authorList>
    </citation>
    <scope>NUCLEOTIDE SEQUENCE</scope>
    <source>
        <strain evidence="11">TK19036</strain>
    </source>
</reference>
<feature type="domain" description="Mechanosensitive ion channel MscS C-terminal" evidence="9">
    <location>
        <begin position="187"/>
        <end position="272"/>
    </location>
</feature>
<dbReference type="InterPro" id="IPR011014">
    <property type="entry name" value="MscS_channel_TM-2"/>
</dbReference>
<evidence type="ECO:0000256" key="4">
    <source>
        <dbReference type="ARBA" id="ARBA00022692"/>
    </source>
</evidence>